<evidence type="ECO:0000313" key="8">
    <source>
        <dbReference type="EMBL" id="MBS7526525.1"/>
    </source>
</evidence>
<evidence type="ECO:0000256" key="5">
    <source>
        <dbReference type="ARBA" id="ARBA00022884"/>
    </source>
</evidence>
<dbReference type="Pfam" id="PF00825">
    <property type="entry name" value="Ribonuclease_P"/>
    <property type="match status" value="1"/>
</dbReference>
<gene>
    <name evidence="6 8" type="primary">rnpA</name>
    <name evidence="8" type="ORF">KHM83_07530</name>
</gene>
<keyword evidence="1 6" id="KW-0819">tRNA processing</keyword>
<dbReference type="GO" id="GO:0004526">
    <property type="term" value="F:ribonuclease P activity"/>
    <property type="evidence" value="ECO:0007669"/>
    <property type="project" value="UniProtKB-EC"/>
</dbReference>
<accession>A0ABS5PMW6</accession>
<evidence type="ECO:0000256" key="6">
    <source>
        <dbReference type="HAMAP-Rule" id="MF_00227"/>
    </source>
</evidence>
<evidence type="ECO:0000256" key="1">
    <source>
        <dbReference type="ARBA" id="ARBA00022694"/>
    </source>
</evidence>
<comment type="similarity">
    <text evidence="6">Belongs to the RnpA family.</text>
</comment>
<dbReference type="NCBIfam" id="TIGR00188">
    <property type="entry name" value="rnpA"/>
    <property type="match status" value="1"/>
</dbReference>
<keyword evidence="3 6" id="KW-0255">Endonuclease</keyword>
<dbReference type="Proteomes" id="UP000746471">
    <property type="component" value="Unassembled WGS sequence"/>
</dbReference>
<evidence type="ECO:0000256" key="7">
    <source>
        <dbReference type="NCBIfam" id="TIGR00188"/>
    </source>
</evidence>
<keyword evidence="9" id="KW-1185">Reference proteome</keyword>
<dbReference type="Gene3D" id="3.30.230.10">
    <property type="match status" value="1"/>
</dbReference>
<evidence type="ECO:0000313" key="9">
    <source>
        <dbReference type="Proteomes" id="UP000746471"/>
    </source>
</evidence>
<evidence type="ECO:0000256" key="4">
    <source>
        <dbReference type="ARBA" id="ARBA00022801"/>
    </source>
</evidence>
<reference evidence="8 9" key="1">
    <citation type="submission" date="2021-05" db="EMBL/GenBank/DDBJ databases">
        <title>Fusibacter ferrireducens sp. nov., an anaerobic, sulfur- and Fe-reducing bacterium isolated from the mangrove sediment.</title>
        <authorList>
            <person name="Qiu D."/>
        </authorList>
    </citation>
    <scope>NUCLEOTIDE SEQUENCE [LARGE SCALE GENOMIC DNA]</scope>
    <source>
        <strain evidence="8 9">DSM 12116</strain>
    </source>
</reference>
<dbReference type="InterPro" id="IPR020568">
    <property type="entry name" value="Ribosomal_Su5_D2-typ_SF"/>
</dbReference>
<dbReference type="HAMAP" id="MF_00227">
    <property type="entry name" value="RNase_P"/>
    <property type="match status" value="1"/>
</dbReference>
<dbReference type="PANTHER" id="PTHR33992">
    <property type="entry name" value="RIBONUCLEASE P PROTEIN COMPONENT"/>
    <property type="match status" value="1"/>
</dbReference>
<dbReference type="PANTHER" id="PTHR33992:SF1">
    <property type="entry name" value="RIBONUCLEASE P PROTEIN COMPONENT"/>
    <property type="match status" value="1"/>
</dbReference>
<keyword evidence="4 6" id="KW-0378">Hydrolase</keyword>
<proteinExistence type="inferred from homology"/>
<dbReference type="EMBL" id="JAHBCL010000011">
    <property type="protein sequence ID" value="MBS7526525.1"/>
    <property type="molecule type" value="Genomic_DNA"/>
</dbReference>
<name>A0ABS5PMW6_9FIRM</name>
<organism evidence="8 9">
    <name type="scientific">Fusibacter paucivorans</name>
    <dbReference type="NCBI Taxonomy" id="76009"/>
    <lineage>
        <taxon>Bacteria</taxon>
        <taxon>Bacillati</taxon>
        <taxon>Bacillota</taxon>
        <taxon>Clostridia</taxon>
        <taxon>Eubacteriales</taxon>
        <taxon>Eubacteriales Family XII. Incertae Sedis</taxon>
        <taxon>Fusibacter</taxon>
    </lineage>
</organism>
<comment type="function">
    <text evidence="6">RNaseP catalyzes the removal of the 5'-leader sequence from pre-tRNA to produce the mature 5'-terminus. It can also cleave other RNA substrates such as 4.5S RNA. The protein component plays an auxiliary but essential role in vivo by binding to the 5'-leader sequence and broadening the substrate specificity of the ribozyme.</text>
</comment>
<evidence type="ECO:0000256" key="2">
    <source>
        <dbReference type="ARBA" id="ARBA00022722"/>
    </source>
</evidence>
<dbReference type="InterPro" id="IPR014721">
    <property type="entry name" value="Ribsml_uS5_D2-typ_fold_subgr"/>
</dbReference>
<dbReference type="EC" id="3.1.26.5" evidence="6 7"/>
<keyword evidence="2 6" id="KW-0540">Nuclease</keyword>
<comment type="subunit">
    <text evidence="6">Consists of a catalytic RNA component (M1 or rnpB) and a protein subunit.</text>
</comment>
<dbReference type="InterPro" id="IPR000100">
    <property type="entry name" value="RNase_P"/>
</dbReference>
<sequence>MVYMRLKKSSDFSRVYKRGKSYADKYLVLYYLPNNSGETRVGVSVSKKVGKSVVRNRVKRLIKEAFRLNANLENHYDIVFIARVRANNAAYPTIEKSMNFLLKKLR</sequence>
<protein>
    <recommendedName>
        <fullName evidence="6 7">Ribonuclease P protein component</fullName>
        <shortName evidence="6">RNase P protein</shortName>
        <shortName evidence="6">RNaseP protein</shortName>
        <ecNumber evidence="6 7">3.1.26.5</ecNumber>
    </recommendedName>
    <alternativeName>
        <fullName evidence="6">Protein C5</fullName>
    </alternativeName>
</protein>
<comment type="caution">
    <text evidence="8">The sequence shown here is derived from an EMBL/GenBank/DDBJ whole genome shotgun (WGS) entry which is preliminary data.</text>
</comment>
<comment type="catalytic activity">
    <reaction evidence="6">
        <text>Endonucleolytic cleavage of RNA, removing 5'-extranucleotides from tRNA precursor.</text>
        <dbReference type="EC" id="3.1.26.5"/>
    </reaction>
</comment>
<keyword evidence="5 6" id="KW-0694">RNA-binding</keyword>
<dbReference type="SUPFAM" id="SSF54211">
    <property type="entry name" value="Ribosomal protein S5 domain 2-like"/>
    <property type="match status" value="1"/>
</dbReference>
<evidence type="ECO:0000256" key="3">
    <source>
        <dbReference type="ARBA" id="ARBA00022759"/>
    </source>
</evidence>
<dbReference type="RefSeq" id="WP_213236387.1">
    <property type="nucleotide sequence ID" value="NZ_JAHBCL010000011.1"/>
</dbReference>